<name>A0A813VWH4_9BILA</name>
<sequence>MSAIETKLYVTNFPSSTTRQQLQLFFGRFGRVQECAIMWNSYAFVHYSNIDEAKRALEQSNGALFLNRKLIVQVSTSRFRPNPKEITNGGGGGHNVNVDNGFQHAFPVNGDIDGWYNNNTRQKLQQHQSSRYNYMNESNYDTGFNHQPYLYQNSCQEQHNSNNNYSPSFLIQQNNNQYLPSYYQQHDSDNQHYHHIVNGNSLLPTVDHSTPSPSSISNDQHYYNRIDSNMNQLQQQYTNRTVLNYNEIGSSGASSCSSNGSTNGDVENKIVLQNNGSDDATVAADKSVVKTKKTIRTDVGTSGEIPKLYVTNLPDNCKANDLQRLFSNYGVVVDCVILWDYYAFITYRKFPEAELALQTLHGQPWKDRRLIVEWSRASGRRQTTTTSTGIKKDQLFNTSSLLNGGERQQHQSSYMSTGDKDFNHNLFMTNNSNLSQQPLSPTNSSLSQLDQSPRVRPATLSYLPHYHQHPSTTMISPAPTVQQSPSLPQSPQQQAFSMNRNLLMLSLLQQQQSLEAPSSPVSNHHTNGYLGRATPSPPNNGVGFSEKNNTPLHNSSFGTYASSGIDQLANNNITFECLTTSNSTNESPFDNLLFDKNINTNPKGVIEHTQQHTMSDIVALLDECTSDQSGTKPLSDLQTTSTTSSSSSTRTEPSVIFNNESFLSSLLWNIDFPSATGNPSIKQSVLNKLFESTTDCFQNHQENIAPSSQQTYPYSYHLPLTTAPENNHQSSMYFYNGWH</sequence>
<dbReference type="InterPro" id="IPR035979">
    <property type="entry name" value="RBD_domain_sf"/>
</dbReference>
<feature type="compositionally biased region" description="Polar residues" evidence="2">
    <location>
        <begin position="430"/>
        <end position="451"/>
    </location>
</feature>
<dbReference type="GO" id="GO:0003723">
    <property type="term" value="F:RNA binding"/>
    <property type="evidence" value="ECO:0007669"/>
    <property type="project" value="UniProtKB-UniRule"/>
</dbReference>
<gene>
    <name evidence="5" type="ORF">GPM918_LOCUS5835</name>
    <name evidence="4" type="ORF">OVA965_LOCUS4068</name>
    <name evidence="7" type="ORF">SRO942_LOCUS5835</name>
    <name evidence="6" type="ORF">TMI583_LOCUS4066</name>
</gene>
<dbReference type="SUPFAM" id="SSF54928">
    <property type="entry name" value="RNA-binding domain, RBD"/>
    <property type="match status" value="2"/>
</dbReference>
<dbReference type="Proteomes" id="UP000677228">
    <property type="component" value="Unassembled WGS sequence"/>
</dbReference>
<feature type="compositionally biased region" description="Polar residues" evidence="2">
    <location>
        <begin position="516"/>
        <end position="526"/>
    </location>
</feature>
<dbReference type="Pfam" id="PF00076">
    <property type="entry name" value="RRM_1"/>
    <property type="match status" value="2"/>
</dbReference>
<dbReference type="EMBL" id="CAJOBC010000865">
    <property type="protein sequence ID" value="CAF3633958.1"/>
    <property type="molecule type" value="Genomic_DNA"/>
</dbReference>
<dbReference type="InterPro" id="IPR050907">
    <property type="entry name" value="SRSF"/>
</dbReference>
<dbReference type="SMART" id="SM00360">
    <property type="entry name" value="RRM"/>
    <property type="match status" value="2"/>
</dbReference>
<keyword evidence="8" id="KW-1185">Reference proteome</keyword>
<dbReference type="EMBL" id="CAJNOK010001037">
    <property type="protein sequence ID" value="CAF0789726.1"/>
    <property type="molecule type" value="Genomic_DNA"/>
</dbReference>
<dbReference type="AlphaFoldDB" id="A0A813VWH4"/>
<accession>A0A813VWH4</accession>
<dbReference type="PANTHER" id="PTHR23147">
    <property type="entry name" value="SERINE/ARGININE RICH SPLICING FACTOR"/>
    <property type="match status" value="1"/>
</dbReference>
<feature type="region of interest" description="Disordered" evidence="2">
    <location>
        <begin position="430"/>
        <end position="452"/>
    </location>
</feature>
<keyword evidence="1" id="KW-0694">RNA-binding</keyword>
<evidence type="ECO:0000256" key="1">
    <source>
        <dbReference type="PROSITE-ProRule" id="PRU00176"/>
    </source>
</evidence>
<dbReference type="PROSITE" id="PS50102">
    <property type="entry name" value="RRM"/>
    <property type="match status" value="2"/>
</dbReference>
<dbReference type="Proteomes" id="UP000682733">
    <property type="component" value="Unassembled WGS sequence"/>
</dbReference>
<feature type="region of interest" description="Disordered" evidence="2">
    <location>
        <begin position="629"/>
        <end position="652"/>
    </location>
</feature>
<feature type="domain" description="RRM" evidence="3">
    <location>
        <begin position="306"/>
        <end position="377"/>
    </location>
</feature>
<dbReference type="EMBL" id="CAJNOQ010000865">
    <property type="protein sequence ID" value="CAF0846312.1"/>
    <property type="molecule type" value="Genomic_DNA"/>
</dbReference>
<protein>
    <recommendedName>
        <fullName evidence="3">RRM domain-containing protein</fullName>
    </recommendedName>
</protein>
<feature type="compositionally biased region" description="Low complexity" evidence="2">
    <location>
        <begin position="639"/>
        <end position="651"/>
    </location>
</feature>
<feature type="domain" description="RRM" evidence="3">
    <location>
        <begin position="6"/>
        <end position="77"/>
    </location>
</feature>
<evidence type="ECO:0000259" key="3">
    <source>
        <dbReference type="PROSITE" id="PS50102"/>
    </source>
</evidence>
<comment type="caution">
    <text evidence="5">The sequence shown here is derived from an EMBL/GenBank/DDBJ whole genome shotgun (WGS) entry which is preliminary data.</text>
</comment>
<evidence type="ECO:0000313" key="8">
    <source>
        <dbReference type="Proteomes" id="UP000663829"/>
    </source>
</evidence>
<feature type="region of interest" description="Disordered" evidence="2">
    <location>
        <begin position="516"/>
        <end position="550"/>
    </location>
</feature>
<organism evidence="5 8">
    <name type="scientific">Didymodactylos carnosus</name>
    <dbReference type="NCBI Taxonomy" id="1234261"/>
    <lineage>
        <taxon>Eukaryota</taxon>
        <taxon>Metazoa</taxon>
        <taxon>Spiralia</taxon>
        <taxon>Gnathifera</taxon>
        <taxon>Rotifera</taxon>
        <taxon>Eurotatoria</taxon>
        <taxon>Bdelloidea</taxon>
        <taxon>Philodinida</taxon>
        <taxon>Philodinidae</taxon>
        <taxon>Didymodactylos</taxon>
    </lineage>
</organism>
<evidence type="ECO:0000313" key="4">
    <source>
        <dbReference type="EMBL" id="CAF0789726.1"/>
    </source>
</evidence>
<dbReference type="InterPro" id="IPR012677">
    <property type="entry name" value="Nucleotide-bd_a/b_plait_sf"/>
</dbReference>
<dbReference type="InterPro" id="IPR000504">
    <property type="entry name" value="RRM_dom"/>
</dbReference>
<evidence type="ECO:0000256" key="2">
    <source>
        <dbReference type="SAM" id="MobiDB-lite"/>
    </source>
</evidence>
<proteinExistence type="predicted"/>
<dbReference type="EMBL" id="CAJOBA010001037">
    <property type="protein sequence ID" value="CAF3572189.1"/>
    <property type="molecule type" value="Genomic_DNA"/>
</dbReference>
<dbReference type="Gene3D" id="3.30.70.330">
    <property type="match status" value="2"/>
</dbReference>
<feature type="compositionally biased region" description="Polar residues" evidence="2">
    <location>
        <begin position="629"/>
        <end position="638"/>
    </location>
</feature>
<dbReference type="Proteomes" id="UP000663829">
    <property type="component" value="Unassembled WGS sequence"/>
</dbReference>
<dbReference type="CDD" id="cd00590">
    <property type="entry name" value="RRM_SF"/>
    <property type="match status" value="2"/>
</dbReference>
<evidence type="ECO:0000313" key="5">
    <source>
        <dbReference type="EMBL" id="CAF0846312.1"/>
    </source>
</evidence>
<dbReference type="Proteomes" id="UP000681722">
    <property type="component" value="Unassembled WGS sequence"/>
</dbReference>
<evidence type="ECO:0000313" key="7">
    <source>
        <dbReference type="EMBL" id="CAF3633958.1"/>
    </source>
</evidence>
<evidence type="ECO:0000313" key="6">
    <source>
        <dbReference type="EMBL" id="CAF3572189.1"/>
    </source>
</evidence>
<reference evidence="5" key="1">
    <citation type="submission" date="2021-02" db="EMBL/GenBank/DDBJ databases">
        <authorList>
            <person name="Nowell W R."/>
        </authorList>
    </citation>
    <scope>NUCLEOTIDE SEQUENCE</scope>
</reference>
<dbReference type="OrthoDB" id="79941at2759"/>